<dbReference type="PANTHER" id="PTHR43540:SF15">
    <property type="entry name" value="BLR5631 PROTEIN"/>
    <property type="match status" value="1"/>
</dbReference>
<dbReference type="Pfam" id="PF00857">
    <property type="entry name" value="Isochorismatase"/>
    <property type="match status" value="1"/>
</dbReference>
<dbReference type="InterPro" id="IPR036380">
    <property type="entry name" value="Isochorismatase-like_sf"/>
</dbReference>
<gene>
    <name evidence="3" type="ORF">KZ820_02650</name>
</gene>
<organism evidence="3 4">
    <name type="scientific">Sphingomonas citri</name>
    <dbReference type="NCBI Taxonomy" id="2862499"/>
    <lineage>
        <taxon>Bacteria</taxon>
        <taxon>Pseudomonadati</taxon>
        <taxon>Pseudomonadota</taxon>
        <taxon>Alphaproteobacteria</taxon>
        <taxon>Sphingomonadales</taxon>
        <taxon>Sphingomonadaceae</taxon>
        <taxon>Sphingomonas</taxon>
    </lineage>
</organism>
<keyword evidence="1" id="KW-0378">Hydrolase</keyword>
<dbReference type="SUPFAM" id="SSF52499">
    <property type="entry name" value="Isochorismatase-like hydrolases"/>
    <property type="match status" value="1"/>
</dbReference>
<dbReference type="EMBL" id="JAHXZN010000001">
    <property type="protein sequence ID" value="MBW6529624.1"/>
    <property type="molecule type" value="Genomic_DNA"/>
</dbReference>
<protein>
    <submittedName>
        <fullName evidence="3">Isochorismatase family protein</fullName>
    </submittedName>
</protein>
<dbReference type="Gene3D" id="3.40.50.850">
    <property type="entry name" value="Isochorismatase-like"/>
    <property type="match status" value="1"/>
</dbReference>
<evidence type="ECO:0000259" key="2">
    <source>
        <dbReference type="Pfam" id="PF00857"/>
    </source>
</evidence>
<evidence type="ECO:0000256" key="1">
    <source>
        <dbReference type="ARBA" id="ARBA00022801"/>
    </source>
</evidence>
<dbReference type="Proteomes" id="UP000759103">
    <property type="component" value="Unassembled WGS sequence"/>
</dbReference>
<sequence length="169" mass="17857">MRRTLLVIDVQNAYFARGALPLWRAEAVEERIVAAIAAAQAAGDQVVLVRHVAAGGPFAEDEPGSVIRPAIMDAAEGAAVITKSFPDAFQETDLGAHLLDTGELFICGMMTQNCVTYTALAPEATVLDRRVVGDLCTAPTDFVHQVALAALGSKIPVVTTADVWPTREG</sequence>
<dbReference type="PANTHER" id="PTHR43540">
    <property type="entry name" value="PEROXYUREIDOACRYLATE/UREIDOACRYLATE AMIDOHYDROLASE-RELATED"/>
    <property type="match status" value="1"/>
</dbReference>
<dbReference type="InterPro" id="IPR050272">
    <property type="entry name" value="Isochorismatase-like_hydrls"/>
</dbReference>
<keyword evidence="4" id="KW-1185">Reference proteome</keyword>
<dbReference type="InterPro" id="IPR000868">
    <property type="entry name" value="Isochorismatase-like_dom"/>
</dbReference>
<proteinExistence type="predicted"/>
<reference evidence="3 4" key="1">
    <citation type="submission" date="2021-07" db="EMBL/GenBank/DDBJ databases">
        <title>Sphingomonas sp.</title>
        <authorList>
            <person name="Feng G."/>
            <person name="Li J."/>
            <person name="Pan M."/>
        </authorList>
    </citation>
    <scope>NUCLEOTIDE SEQUENCE [LARGE SCALE GENOMIC DNA]</scope>
    <source>
        <strain evidence="3 4">RRHST34</strain>
    </source>
</reference>
<evidence type="ECO:0000313" key="3">
    <source>
        <dbReference type="EMBL" id="MBW6529624.1"/>
    </source>
</evidence>
<feature type="domain" description="Isochorismatase-like" evidence="2">
    <location>
        <begin position="5"/>
        <end position="161"/>
    </location>
</feature>
<name>A0ABS7BJN7_9SPHN</name>
<comment type="caution">
    <text evidence="3">The sequence shown here is derived from an EMBL/GenBank/DDBJ whole genome shotgun (WGS) entry which is preliminary data.</text>
</comment>
<evidence type="ECO:0000313" key="4">
    <source>
        <dbReference type="Proteomes" id="UP000759103"/>
    </source>
</evidence>
<dbReference type="RefSeq" id="WP_219747140.1">
    <property type="nucleotide sequence ID" value="NZ_JAHXZN010000001.1"/>
</dbReference>
<accession>A0ABS7BJN7</accession>